<dbReference type="Proteomes" id="UP000289340">
    <property type="component" value="Chromosome 10"/>
</dbReference>
<dbReference type="InterPro" id="IPR001128">
    <property type="entry name" value="Cyt_P450"/>
</dbReference>
<gene>
    <name evidence="1" type="ORF">D0Y65_028048</name>
</gene>
<proteinExistence type="predicted"/>
<dbReference type="PANTHER" id="PTHR24299:SF59">
    <property type="entry name" value="CYTOCHROME P450 SUPERFAMILY PROTEIN"/>
    <property type="match status" value="1"/>
</dbReference>
<organism evidence="1 2">
    <name type="scientific">Glycine soja</name>
    <name type="common">Wild soybean</name>
    <dbReference type="NCBI Taxonomy" id="3848"/>
    <lineage>
        <taxon>Eukaryota</taxon>
        <taxon>Viridiplantae</taxon>
        <taxon>Streptophyta</taxon>
        <taxon>Embryophyta</taxon>
        <taxon>Tracheophyta</taxon>
        <taxon>Spermatophyta</taxon>
        <taxon>Magnoliopsida</taxon>
        <taxon>eudicotyledons</taxon>
        <taxon>Gunneridae</taxon>
        <taxon>Pentapetalae</taxon>
        <taxon>rosids</taxon>
        <taxon>fabids</taxon>
        <taxon>Fabales</taxon>
        <taxon>Fabaceae</taxon>
        <taxon>Papilionoideae</taxon>
        <taxon>50 kb inversion clade</taxon>
        <taxon>NPAAA clade</taxon>
        <taxon>indigoferoid/millettioid clade</taxon>
        <taxon>Phaseoleae</taxon>
        <taxon>Glycine</taxon>
        <taxon>Glycine subgen. Soja</taxon>
    </lineage>
</organism>
<accession>A0A445ISC6</accession>
<dbReference type="GO" id="GO:0004497">
    <property type="term" value="F:monooxygenase activity"/>
    <property type="evidence" value="ECO:0007669"/>
    <property type="project" value="InterPro"/>
</dbReference>
<evidence type="ECO:0000313" key="1">
    <source>
        <dbReference type="EMBL" id="RZB88986.1"/>
    </source>
</evidence>
<dbReference type="GO" id="GO:0016705">
    <property type="term" value="F:oxidoreductase activity, acting on paired donors, with incorporation or reduction of molecular oxygen"/>
    <property type="evidence" value="ECO:0007669"/>
    <property type="project" value="InterPro"/>
</dbReference>
<keyword evidence="2" id="KW-1185">Reference proteome</keyword>
<dbReference type="InterPro" id="IPR036396">
    <property type="entry name" value="Cyt_P450_sf"/>
</dbReference>
<dbReference type="AlphaFoldDB" id="A0A445ISC6"/>
<dbReference type="EMBL" id="QZWG01000010">
    <property type="protein sequence ID" value="RZB88986.1"/>
    <property type="molecule type" value="Genomic_DNA"/>
</dbReference>
<sequence>MVHALLGSFLARVTKANHKLPPRPSGFPIIGNLLELGEKPHKSLAKLAKIHGPIMSLKLGQITTVVVSSAQMAKEGF</sequence>
<comment type="caution">
    <text evidence="1">The sequence shown here is derived from an EMBL/GenBank/DDBJ whole genome shotgun (WGS) entry which is preliminary data.</text>
</comment>
<dbReference type="GO" id="GO:0005506">
    <property type="term" value="F:iron ion binding"/>
    <property type="evidence" value="ECO:0007669"/>
    <property type="project" value="InterPro"/>
</dbReference>
<dbReference type="Gene3D" id="1.10.630.10">
    <property type="entry name" value="Cytochrome P450"/>
    <property type="match status" value="1"/>
</dbReference>
<protein>
    <submittedName>
        <fullName evidence="1">Geraniol 8-hydroxylase</fullName>
    </submittedName>
</protein>
<dbReference type="GO" id="GO:0020037">
    <property type="term" value="F:heme binding"/>
    <property type="evidence" value="ECO:0007669"/>
    <property type="project" value="InterPro"/>
</dbReference>
<reference evidence="1 2" key="1">
    <citation type="submission" date="2018-09" db="EMBL/GenBank/DDBJ databases">
        <title>A high-quality reference genome of wild soybean provides a powerful tool to mine soybean genomes.</title>
        <authorList>
            <person name="Xie M."/>
            <person name="Chung C.Y.L."/>
            <person name="Li M.-W."/>
            <person name="Wong F.-L."/>
            <person name="Chan T.-F."/>
            <person name="Lam H.-M."/>
        </authorList>
    </citation>
    <scope>NUCLEOTIDE SEQUENCE [LARGE SCALE GENOMIC DNA]</scope>
    <source>
        <strain evidence="2">cv. W05</strain>
        <tissue evidence="1">Hypocotyl of etiolated seedlings</tissue>
    </source>
</reference>
<name>A0A445ISC6_GLYSO</name>
<dbReference type="SUPFAM" id="SSF48264">
    <property type="entry name" value="Cytochrome P450"/>
    <property type="match status" value="1"/>
</dbReference>
<evidence type="ECO:0000313" key="2">
    <source>
        <dbReference type="Proteomes" id="UP000289340"/>
    </source>
</evidence>
<dbReference type="Pfam" id="PF00067">
    <property type="entry name" value="p450"/>
    <property type="match status" value="1"/>
</dbReference>
<dbReference type="PANTHER" id="PTHR24299">
    <property type="entry name" value="CYTOCHROME P450 FAMILY 1"/>
    <property type="match status" value="1"/>
</dbReference>